<name>A0AAW2I3W6_9NEOP</name>
<dbReference type="PANTHER" id="PTHR21041">
    <property type="entry name" value="DENDRITIC CELL-SPECIFIC TRANSMEMBRANE PROTEIN"/>
    <property type="match status" value="1"/>
</dbReference>
<evidence type="ECO:0000256" key="3">
    <source>
        <dbReference type="ARBA" id="ARBA00022989"/>
    </source>
</evidence>
<comment type="subcellular location">
    <subcellularLocation>
        <location evidence="1">Membrane</location>
        <topology evidence="1">Multi-pass membrane protein</topology>
    </subcellularLocation>
</comment>
<evidence type="ECO:0000259" key="8">
    <source>
        <dbReference type="Pfam" id="PF26037"/>
    </source>
</evidence>
<comment type="caution">
    <text evidence="9">The sequence shown here is derived from an EMBL/GenBank/DDBJ whole genome shotgun (WGS) entry which is preliminary data.</text>
</comment>
<evidence type="ECO:0000256" key="2">
    <source>
        <dbReference type="ARBA" id="ARBA00022692"/>
    </source>
</evidence>
<feature type="compositionally biased region" description="Basic and acidic residues" evidence="5">
    <location>
        <begin position="1258"/>
        <end position="1272"/>
    </location>
</feature>
<evidence type="ECO:0000256" key="6">
    <source>
        <dbReference type="SAM" id="Phobius"/>
    </source>
</evidence>
<feature type="compositionally biased region" description="Basic and acidic residues" evidence="5">
    <location>
        <begin position="1137"/>
        <end position="1150"/>
    </location>
</feature>
<gene>
    <name evidence="9" type="ORF">PYX00_004468</name>
</gene>
<organism evidence="9">
    <name type="scientific">Menopon gallinae</name>
    <name type="common">poultry shaft louse</name>
    <dbReference type="NCBI Taxonomy" id="328185"/>
    <lineage>
        <taxon>Eukaryota</taxon>
        <taxon>Metazoa</taxon>
        <taxon>Ecdysozoa</taxon>
        <taxon>Arthropoda</taxon>
        <taxon>Hexapoda</taxon>
        <taxon>Insecta</taxon>
        <taxon>Pterygota</taxon>
        <taxon>Neoptera</taxon>
        <taxon>Paraneoptera</taxon>
        <taxon>Psocodea</taxon>
        <taxon>Troctomorpha</taxon>
        <taxon>Phthiraptera</taxon>
        <taxon>Amblycera</taxon>
        <taxon>Menoponidae</taxon>
        <taxon>Menopon</taxon>
    </lineage>
</organism>
<dbReference type="Pfam" id="PF26037">
    <property type="entry name" value="zf-RING_DCST1_C"/>
    <property type="match status" value="1"/>
</dbReference>
<feature type="compositionally biased region" description="Basic and acidic residues" evidence="5">
    <location>
        <begin position="855"/>
        <end position="867"/>
    </location>
</feature>
<dbReference type="EMBL" id="JARGDH010000002">
    <property type="protein sequence ID" value="KAL0277047.1"/>
    <property type="molecule type" value="Genomic_DNA"/>
</dbReference>
<dbReference type="InterPro" id="IPR012858">
    <property type="entry name" value="DC_STAMP-like"/>
</dbReference>
<keyword evidence="3 6" id="KW-1133">Transmembrane helix</keyword>
<dbReference type="InterPro" id="IPR058842">
    <property type="entry name" value="DCST1_C"/>
</dbReference>
<evidence type="ECO:0000256" key="4">
    <source>
        <dbReference type="ARBA" id="ARBA00023136"/>
    </source>
</evidence>
<dbReference type="InterPro" id="IPR051856">
    <property type="entry name" value="CSR-E3_Ligase_Protein"/>
</dbReference>
<dbReference type="Pfam" id="PF07782">
    <property type="entry name" value="DC_STAMP"/>
    <property type="match status" value="1"/>
</dbReference>
<feature type="region of interest" description="Disordered" evidence="5">
    <location>
        <begin position="1258"/>
        <end position="1304"/>
    </location>
</feature>
<feature type="compositionally biased region" description="Basic residues" evidence="5">
    <location>
        <begin position="1177"/>
        <end position="1186"/>
    </location>
</feature>
<proteinExistence type="predicted"/>
<reference evidence="9" key="1">
    <citation type="journal article" date="2024" name="Gigascience">
        <title>Chromosome-level genome of the poultry shaft louse Menopon gallinae provides insight into the host-switching and adaptive evolution of parasitic lice.</title>
        <authorList>
            <person name="Xu Y."/>
            <person name="Ma L."/>
            <person name="Liu S."/>
            <person name="Liang Y."/>
            <person name="Liu Q."/>
            <person name="He Z."/>
            <person name="Tian L."/>
            <person name="Duan Y."/>
            <person name="Cai W."/>
            <person name="Li H."/>
            <person name="Song F."/>
        </authorList>
    </citation>
    <scope>NUCLEOTIDE SEQUENCE</scope>
    <source>
        <strain evidence="9">Cailab_2023a</strain>
    </source>
</reference>
<feature type="region of interest" description="Disordered" evidence="5">
    <location>
        <begin position="1127"/>
        <end position="1188"/>
    </location>
</feature>
<accession>A0AAW2I3W6</accession>
<feature type="transmembrane region" description="Helical" evidence="6">
    <location>
        <begin position="90"/>
        <end position="111"/>
    </location>
</feature>
<keyword evidence="2 6" id="KW-0812">Transmembrane</keyword>
<feature type="domain" description="E3 ubiquitin-protein ligase DCST1-like C-terminal" evidence="8">
    <location>
        <begin position="649"/>
        <end position="691"/>
    </location>
</feature>
<feature type="compositionally biased region" description="Polar residues" evidence="5">
    <location>
        <begin position="836"/>
        <end position="845"/>
    </location>
</feature>
<evidence type="ECO:0008006" key="10">
    <source>
        <dbReference type="Google" id="ProtNLM"/>
    </source>
</evidence>
<feature type="region of interest" description="Disordered" evidence="5">
    <location>
        <begin position="833"/>
        <end position="874"/>
    </location>
</feature>
<evidence type="ECO:0000313" key="9">
    <source>
        <dbReference type="EMBL" id="KAL0277047.1"/>
    </source>
</evidence>
<feature type="domain" description="Dendritic cell-specific transmembrane protein-like" evidence="7">
    <location>
        <begin position="415"/>
        <end position="606"/>
    </location>
</feature>
<feature type="compositionally biased region" description="Basic and acidic residues" evidence="5">
    <location>
        <begin position="1292"/>
        <end position="1304"/>
    </location>
</feature>
<dbReference type="PANTHER" id="PTHR21041:SF9">
    <property type="entry name" value="DENDRITIC CELL-SPECIFIC TRANSMEMBRANE PROTEIN-LIKE DOMAIN-CONTAINING PROTEIN"/>
    <property type="match status" value="1"/>
</dbReference>
<feature type="transmembrane region" description="Helical" evidence="6">
    <location>
        <begin position="466"/>
        <end position="494"/>
    </location>
</feature>
<evidence type="ECO:0000256" key="5">
    <source>
        <dbReference type="SAM" id="MobiDB-lite"/>
    </source>
</evidence>
<dbReference type="Pfam" id="PF26039">
    <property type="entry name" value="Dcst2"/>
    <property type="match status" value="1"/>
</dbReference>
<evidence type="ECO:0000259" key="7">
    <source>
        <dbReference type="Pfam" id="PF07782"/>
    </source>
</evidence>
<evidence type="ECO:0000256" key="1">
    <source>
        <dbReference type="ARBA" id="ARBA00004141"/>
    </source>
</evidence>
<feature type="transmembrane region" description="Helical" evidence="6">
    <location>
        <begin position="380"/>
        <end position="400"/>
    </location>
</feature>
<protein>
    <recommendedName>
        <fullName evidence="10">Dendritic cell-specific transmembrane protein-like domain-containing protein</fullName>
    </recommendedName>
</protein>
<keyword evidence="4 6" id="KW-0472">Membrane</keyword>
<sequence>MILEETKNWFIYTLLNALELRSELRYYKFEKRVAKAETGDDEFRDPINVLNFTSYRFQVQKRKILSSGKARIYRKLFSDGTTENFVMKSAFGFLGGLLLTYICYLFLIYSLNFTLRRATLICIGLGVILSLGLAFSVKIRCTVLLCIPQLFSKRGRQALLAYAFILALSGPAKNTLHNVEVMSESLACGQEQLKKAENELLKCVRRPNTAVKQPLESMLVKLDTAVKGYKRFIEDFYKECEAVLDSIIRAQEWIYSIHLLCNKKVGSPYSRCTDLLFQASENCKAVGTDQNWVSYCTLMGVQDWICATKNSPICTVEDLPPFWPSVINQKRLDDFMREAMDVLYVKVETHQTFTQPNRTATLHEEYQGMATEIRQKTDQFLQYFDVMSVIFGVFILVLFIKVIIYRYKFLTEDEYDNRFITSDFVDIDKTRAEFRMQTLLPLEPRERKKYIKVTSMRLVPYERTRLLSSFVFLIIATFKIIIHMLTDCSLYWMLSTMRKHGRMLLLSSDLDVPHLTVTVDGTGLFADLLRNITSIVKPYAVPQFLDPAPCLPDPISPDWNRYWQILTLVLICWMLAFCEPYGLRLRHMVMVTYHPDRARERAIWLYNRILTTRINYVKFARRQLRRKYKDADEAKFFRPRFLVMKPRLKCLLCREDLKDVDYVKCPTIGCVGIYCKLCFQTLQLCSICKDPSYYGDYSDESQEKDSEDDKVDTVIKCFNCGCEAPNRMLLRRKPVEDYYTFQMNYNPVPYMGAHGHPMFQLSVDALLDEDGMVPRQARDMPAGSPSILTKFMQQCKKACTAKKLLEEKAPEVKKKESKKQEVRSAYFVAVTDESTDMSGRSTQKSPKPKKTVRKSSKEDPKKSKTAIEEETVTASKNVPKQPKINNLFPFKGLGVFKWKLSENLPWEAKKKPQEPQPVKEEGEEKGLKIKEIFDVPLLKESEIREASNGTEESEIWAMSHIQSEDDDRSSKVIVLSATSSHSYSCPMRGSSHSFACPMRGKSCQNVTERDENCPVHGRQSSDEMIVPLVEKWRHPNFEIDTGECSKNLVNDELFNSPVEKLSEGDRGSLTDKETQTCRTSDVHTEFTADCPSVVIDIGGQASRRTSQEYVYTSSLSSSTYGAIRKELIDSRRRRQKSREELKTSLSERRLGTGGRRLRRCSTRYETTSDSSEEGKPLKPRRTRSRNPRMAITVNDGDVFLTNSAQKVLTKKVDMMRAKLAKFFKKSIKRQSSSDEGASTELENVDYLPSFMSDSDFRELSQKLDDNKSESNRKLCAPDLLSDLPSSKTPPEAIHDSQSEFDDGH</sequence>
<feature type="transmembrane region" description="Helical" evidence="6">
    <location>
        <begin position="118"/>
        <end position="137"/>
    </location>
</feature>
<dbReference type="GO" id="GO:0016020">
    <property type="term" value="C:membrane"/>
    <property type="evidence" value="ECO:0007669"/>
    <property type="project" value="UniProtKB-SubCell"/>
</dbReference>